<gene>
    <name evidence="1" type="ORF">DP923_01260</name>
</gene>
<accession>A0A364RHE4</accession>
<dbReference type="Proteomes" id="UP000251692">
    <property type="component" value="Unassembled WGS sequence"/>
</dbReference>
<reference evidence="1 2" key="2">
    <citation type="submission" date="2018-07" db="EMBL/GenBank/DDBJ databases">
        <title>Pontibacter sp. 2b14 genomic sequence and assembly.</title>
        <authorList>
            <person name="Du Z.-J."/>
        </authorList>
    </citation>
    <scope>NUCLEOTIDE SEQUENCE [LARGE SCALE GENOMIC DNA]</scope>
    <source>
        <strain evidence="1 2">2b14</strain>
    </source>
</reference>
<evidence type="ECO:0000313" key="2">
    <source>
        <dbReference type="Proteomes" id="UP000251692"/>
    </source>
</evidence>
<evidence type="ECO:0000313" key="1">
    <source>
        <dbReference type="EMBL" id="RAU83728.1"/>
    </source>
</evidence>
<reference evidence="1 2" key="1">
    <citation type="submission" date="2018-06" db="EMBL/GenBank/DDBJ databases">
        <authorList>
            <person name="Liu Z.-W."/>
        </authorList>
    </citation>
    <scope>NUCLEOTIDE SEQUENCE [LARGE SCALE GENOMIC DNA]</scope>
    <source>
        <strain evidence="1 2">2b14</strain>
    </source>
</reference>
<dbReference type="RefSeq" id="WP_112303766.1">
    <property type="nucleotide sequence ID" value="NZ_QMDV01000001.1"/>
</dbReference>
<dbReference type="AlphaFoldDB" id="A0A364RHE4"/>
<comment type="caution">
    <text evidence="1">The sequence shown here is derived from an EMBL/GenBank/DDBJ whole genome shotgun (WGS) entry which is preliminary data.</text>
</comment>
<keyword evidence="2" id="KW-1185">Reference proteome</keyword>
<dbReference type="OrthoDB" id="850730at2"/>
<sequence>MKHKLLLLALSTLCLFSCEKKSDPTPEPVNQFNITFKAPYLATAEFEVLISQQDGKVLLDTLLNAAYDHPLKITSKDAKLNITTITKYTDIDPAYYGISTFMQVDPDTWEITESYDNFYGAASYTHTAQARSKITYNIPTLNKNFNYYDHYFSATNYPGSGGTYSSDNYDITYQRMLPSSLTYLLLPQRGKYFFKEVTTDNVRVEESEAKDVTKHNFILPEKFTVNSVYLDGYQKAGIYQDPLKIYHTVMVNIFYPPAEKPSLPHLMYPEKIFEEYELLTTLGDADKNAYSYYSVVKNIPADLSFISKPNYNIVSKAFNNFKIEFSKEKPTYYALHLLTDAKVLHSNWLVQLPAEMTSFNADNFIKSLNPKLLRDKNLNSFNIKTVIIADATGYGYQDFFGYVFDSEELQKKKIRQFLKFQVNL</sequence>
<dbReference type="EMBL" id="QMDV01000001">
    <property type="protein sequence ID" value="RAU83728.1"/>
    <property type="molecule type" value="Genomic_DNA"/>
</dbReference>
<name>A0A364RHE4_9BACT</name>
<proteinExistence type="predicted"/>
<protein>
    <submittedName>
        <fullName evidence="1">Uncharacterized protein</fullName>
    </submittedName>
</protein>
<organism evidence="1 2">
    <name type="scientific">Pontibacter arcticus</name>
    <dbReference type="NCBI Taxonomy" id="2080288"/>
    <lineage>
        <taxon>Bacteria</taxon>
        <taxon>Pseudomonadati</taxon>
        <taxon>Bacteroidota</taxon>
        <taxon>Cytophagia</taxon>
        <taxon>Cytophagales</taxon>
        <taxon>Hymenobacteraceae</taxon>
        <taxon>Pontibacter</taxon>
    </lineage>
</organism>